<dbReference type="FunFam" id="3.30.160.60:FF:000100">
    <property type="entry name" value="Zinc finger 45-like"/>
    <property type="match status" value="2"/>
</dbReference>
<keyword evidence="5" id="KW-0863">Zinc-finger</keyword>
<feature type="compositionally biased region" description="Acidic residues" evidence="7">
    <location>
        <begin position="864"/>
        <end position="882"/>
    </location>
</feature>
<feature type="compositionally biased region" description="Low complexity" evidence="7">
    <location>
        <begin position="696"/>
        <end position="709"/>
    </location>
</feature>
<dbReference type="Gene3D" id="1.10.10.10">
    <property type="entry name" value="Winged helix-like DNA-binding domain superfamily/Winged helix DNA-binding domain"/>
    <property type="match status" value="1"/>
</dbReference>
<dbReference type="GO" id="GO:0000978">
    <property type="term" value="F:RNA polymerase II cis-regulatory region sequence-specific DNA binding"/>
    <property type="evidence" value="ECO:0000318"/>
    <property type="project" value="GO_Central"/>
</dbReference>
<dbReference type="Pfam" id="PF00292">
    <property type="entry name" value="PAX"/>
    <property type="match status" value="1"/>
</dbReference>
<dbReference type="SUPFAM" id="SSF46689">
    <property type="entry name" value="Homeodomain-like"/>
    <property type="match status" value="1"/>
</dbReference>
<evidence type="ECO:0000256" key="4">
    <source>
        <dbReference type="ARBA" id="ARBA00022737"/>
    </source>
</evidence>
<name>A0A2A6BH48_PRIPA</name>
<feature type="compositionally biased region" description="Acidic residues" evidence="7">
    <location>
        <begin position="1392"/>
        <end position="1404"/>
    </location>
</feature>
<dbReference type="InterPro" id="IPR036388">
    <property type="entry name" value="WH-like_DNA-bd_sf"/>
</dbReference>
<accession>A0A8R1UHW6</accession>
<dbReference type="PANTHER" id="PTHR23235">
    <property type="entry name" value="KRUEPPEL-LIKE TRANSCRIPTION FACTOR"/>
    <property type="match status" value="1"/>
</dbReference>
<dbReference type="EnsemblMetazoa" id="PPA25953.1">
    <property type="protein sequence ID" value="PPA25953.1"/>
    <property type="gene ID" value="WBGene00115507"/>
</dbReference>
<sequence length="1557" mass="174562">MYLRQQIYISDELVISTPNHAHLINPLFVIERMTSLQQPLDEIEQWRKKARQLSKSDKLGHVVVNALELMQSVLVSGFDSESLRLKTKALSIECANAMASDPNKEDKSRSLHYGVTSSLCAILAKLTQLTEDEQQKAATMLDAAELQQQAYHDAQDYAPSREGTPADMSAFLASIRAETEAKIQAESRLATLKKQKSDADDSGLSDDIEEEQSSLDEDVNDETGEDDAVSTVPSDLLDEDYDPMMGDREVVKLAKRKPGRPRKAEHLKRLEMKKRRVSAPEKMIVKIIEPKRRRSEQGAKGVEKSFACDRCGRFFMTKSSVFRHIRSEHKAKPFKCSECGDEFMHDKERREHAFLLSRSNKIGHLLTSTLELMQSMIISGPNKQSLKFKIKALSMECSCAVPEELNRDKLIDLHYGMSRSIAALLNSLTERVGKENTSAMNMQLPIDEIEDWRDKARLFSRSDKLGHLLMHALDLIQSVVVTGPQIESLPLKVKALSLECSSTMAGDENREDDLRSLHYGTTFAIGALLRSLMGGETELLEDEHSEITEENMEEEQSDIYEDETSDGSSTASDDSFSISRKRQKLQRKGNKKFRTVSQKNRQRLIASKVAKGSQREKPFACDQCDKKFKESGGLFAHIRNIHGDESNKERLNKLILPNIITHSEEQSQLFEDEHSEIAEENMEEEQSDIDEDETSDGSSTASDDSFSSSNLYTHLRKMHGTEPNKLEMRNKMARHESLVITHDDVESEGVGQHSEIIEDSIKEEQSDIEENAPADGRSTASDDSFSNRRKRETFQQNGNEGVHNPRECIQCKKEFRTPSQLKRHILEHTGEKPFTCAICDMQFNQNEIEEEHSGNIGDVIVEEQSGEEEDEPAGENLTESEEPFSPAQHTPSASRNTSNENDRTLLSAQPIPLEMRMKIIEMSKKGLKKSEIARQQEVSYGCVRTVLNRYNKTGSAHQGRESRKPMTPQASVTRPRFLLPHPYEVSSYETARNHHPNKVNNRICTRNKSLAIAISDCTNHFLHLSAMTLHPMDEIELWRKEARILSRSDKQLGNLLVSAFELMQSVLVNGPQAQTLQYKVQALALECAAAMKKDPVKDNRLRSLHYGFASSLCALLTGTAQLLNKADEEDSGMVVDENVMDEPVQQDQPDAPSLESLLAFVHASSNGPIIQKKTAKKTAIPPMVVPVVAAEECIREVAVDSQPDDSSLKSILASIQASSTNGPIVRKKPAKNTAISSLVAPIPSNGPLMDTIQKGTVESHSDVPSLESLLAAVNASSTSSNRSAVKRKRSAIAMNEPIPMNLPPVEHNMREDTVDPDDVNLELEAEEDVSMEGVEAGEDNDEAAPALEANLPMKQQESNAATKVQAFLARFIRRQATSDAVDDESEYSAAEDSMDDTEQEETEDSQVGRKRLSGVQKKQAQKDTEKKREERRKRSPVKLHIAAKNTSERRKTIAAPDNVETETETEDEDVPTNKKASHQCEHCEMSFPSRRTLVSHVRWHTGEEPFPCTECDGTFKERGYLSRHLRDEHGIAPYKCTECGADFGRHREMLHHKKAAH</sequence>
<gene>
    <name evidence="8" type="primary">WBGene00115507</name>
</gene>
<evidence type="ECO:0000256" key="5">
    <source>
        <dbReference type="ARBA" id="ARBA00022771"/>
    </source>
</evidence>
<feature type="region of interest" description="Disordered" evidence="7">
    <location>
        <begin position="192"/>
        <end position="242"/>
    </location>
</feature>
<dbReference type="InterPro" id="IPR009057">
    <property type="entry name" value="Homeodomain-like_sf"/>
</dbReference>
<proteinExistence type="predicted"/>
<dbReference type="GO" id="GO:0000981">
    <property type="term" value="F:DNA-binding transcription factor activity, RNA polymerase II-specific"/>
    <property type="evidence" value="ECO:0000318"/>
    <property type="project" value="GO_Central"/>
</dbReference>
<dbReference type="SMART" id="SM00351">
    <property type="entry name" value="PAX"/>
    <property type="match status" value="1"/>
</dbReference>
<dbReference type="SUPFAM" id="SSF57667">
    <property type="entry name" value="beta-beta-alpha zinc fingers"/>
    <property type="match status" value="4"/>
</dbReference>
<feature type="compositionally biased region" description="Polar residues" evidence="7">
    <location>
        <begin position="887"/>
        <end position="907"/>
    </location>
</feature>
<feature type="region of interest" description="Disordered" evidence="7">
    <location>
        <begin position="678"/>
        <end position="724"/>
    </location>
</feature>
<dbReference type="Proteomes" id="UP000005239">
    <property type="component" value="Unassembled WGS sequence"/>
</dbReference>
<evidence type="ECO:0000256" key="7">
    <source>
        <dbReference type="SAM" id="MobiDB-lite"/>
    </source>
</evidence>
<dbReference type="PROSITE" id="PS00028">
    <property type="entry name" value="ZINC_FINGER_C2H2_1"/>
    <property type="match status" value="5"/>
</dbReference>
<dbReference type="InterPro" id="IPR013087">
    <property type="entry name" value="Znf_C2H2_type"/>
</dbReference>
<dbReference type="InterPro" id="IPR036236">
    <property type="entry name" value="Znf_C2H2_sf"/>
</dbReference>
<dbReference type="GO" id="GO:0006355">
    <property type="term" value="P:regulation of DNA-templated transcription"/>
    <property type="evidence" value="ECO:0000318"/>
    <property type="project" value="GO_Central"/>
</dbReference>
<evidence type="ECO:0000256" key="3">
    <source>
        <dbReference type="ARBA" id="ARBA00022724"/>
    </source>
</evidence>
<evidence type="ECO:0000256" key="2">
    <source>
        <dbReference type="ARBA" id="ARBA00022723"/>
    </source>
</evidence>
<dbReference type="GO" id="GO:0005634">
    <property type="term" value="C:nucleus"/>
    <property type="evidence" value="ECO:0007669"/>
    <property type="project" value="UniProtKB-SubCell"/>
</dbReference>
<keyword evidence="2" id="KW-0479">Metal-binding</keyword>
<feature type="region of interest" description="Disordered" evidence="7">
    <location>
        <begin position="1377"/>
        <end position="1477"/>
    </location>
</feature>
<dbReference type="Pfam" id="PF00096">
    <property type="entry name" value="zf-C2H2"/>
    <property type="match status" value="3"/>
</dbReference>
<dbReference type="PROSITE" id="PS50157">
    <property type="entry name" value="ZINC_FINGER_C2H2_2"/>
    <property type="match status" value="6"/>
</dbReference>
<feature type="compositionally biased region" description="Acidic residues" evidence="7">
    <location>
        <begin position="1459"/>
        <end position="1470"/>
    </location>
</feature>
<feature type="compositionally biased region" description="Basic residues" evidence="7">
    <location>
        <begin position="579"/>
        <end position="594"/>
    </location>
</feature>
<reference evidence="9" key="1">
    <citation type="journal article" date="2008" name="Nat. Genet.">
        <title>The Pristionchus pacificus genome provides a unique perspective on nematode lifestyle and parasitism.</title>
        <authorList>
            <person name="Dieterich C."/>
            <person name="Clifton S.W."/>
            <person name="Schuster L.N."/>
            <person name="Chinwalla A."/>
            <person name="Delehaunty K."/>
            <person name="Dinkelacker I."/>
            <person name="Fulton L."/>
            <person name="Fulton R."/>
            <person name="Godfrey J."/>
            <person name="Minx P."/>
            <person name="Mitreva M."/>
            <person name="Roeseler W."/>
            <person name="Tian H."/>
            <person name="Witte H."/>
            <person name="Yang S.P."/>
            <person name="Wilson R.K."/>
            <person name="Sommer R.J."/>
        </authorList>
    </citation>
    <scope>NUCLEOTIDE SEQUENCE [LARGE SCALE GENOMIC DNA]</scope>
    <source>
        <strain evidence="9">PS312</strain>
    </source>
</reference>
<keyword evidence="4" id="KW-0677">Repeat</keyword>
<feature type="compositionally biased region" description="Acidic residues" evidence="7">
    <location>
        <begin position="200"/>
        <end position="228"/>
    </location>
</feature>
<feature type="region of interest" description="Disordered" evidence="7">
    <location>
        <begin position="542"/>
        <end position="597"/>
    </location>
</feature>
<keyword evidence="9" id="KW-1185">Reference proteome</keyword>
<dbReference type="PANTHER" id="PTHR23235:SF120">
    <property type="entry name" value="KRUPPEL-LIKE FACTOR 15"/>
    <property type="match status" value="1"/>
</dbReference>
<accession>A0A2A6BH48</accession>
<reference evidence="8" key="2">
    <citation type="submission" date="2022-06" db="UniProtKB">
        <authorList>
            <consortium name="EnsemblMetazoa"/>
        </authorList>
    </citation>
    <scope>IDENTIFICATION</scope>
    <source>
        <strain evidence="8">PS312</strain>
    </source>
</reference>
<evidence type="ECO:0000256" key="1">
    <source>
        <dbReference type="ARBA" id="ARBA00004123"/>
    </source>
</evidence>
<dbReference type="InterPro" id="IPR001523">
    <property type="entry name" value="Paired_dom"/>
</dbReference>
<dbReference type="SMART" id="SM00355">
    <property type="entry name" value="ZnF_C2H2"/>
    <property type="match status" value="7"/>
</dbReference>
<keyword evidence="6" id="KW-0862">Zinc</keyword>
<feature type="region of interest" description="Disordered" evidence="7">
    <location>
        <begin position="764"/>
        <end position="805"/>
    </location>
</feature>
<keyword evidence="3" id="KW-0563">Paired box</keyword>
<feature type="compositionally biased region" description="Low complexity" evidence="7">
    <location>
        <begin position="566"/>
        <end position="578"/>
    </location>
</feature>
<comment type="subcellular location">
    <subcellularLocation>
        <location evidence="1">Nucleus</location>
    </subcellularLocation>
</comment>
<evidence type="ECO:0000256" key="6">
    <source>
        <dbReference type="ARBA" id="ARBA00022833"/>
    </source>
</evidence>
<evidence type="ECO:0000313" key="9">
    <source>
        <dbReference type="Proteomes" id="UP000005239"/>
    </source>
</evidence>
<evidence type="ECO:0000313" key="8">
    <source>
        <dbReference type="EnsemblMetazoa" id="PPA25953.1"/>
    </source>
</evidence>
<protein>
    <submittedName>
        <fullName evidence="8">Zinc finger protein</fullName>
    </submittedName>
</protein>
<dbReference type="Gene3D" id="3.30.160.60">
    <property type="entry name" value="Classic Zinc Finger"/>
    <property type="match status" value="6"/>
</dbReference>
<feature type="compositionally biased region" description="Acidic residues" evidence="7">
    <location>
        <begin position="542"/>
        <end position="565"/>
    </location>
</feature>
<dbReference type="PROSITE" id="PS51057">
    <property type="entry name" value="PAIRED_2"/>
    <property type="match status" value="1"/>
</dbReference>
<dbReference type="GO" id="GO:0008270">
    <property type="term" value="F:zinc ion binding"/>
    <property type="evidence" value="ECO:0007669"/>
    <property type="project" value="UniProtKB-KW"/>
</dbReference>
<dbReference type="OrthoDB" id="8117402at2759"/>
<feature type="compositionally biased region" description="Acidic residues" evidence="7">
    <location>
        <begin position="678"/>
        <end position="695"/>
    </location>
</feature>
<organism evidence="8 9">
    <name type="scientific">Pristionchus pacificus</name>
    <name type="common">Parasitic nematode worm</name>
    <dbReference type="NCBI Taxonomy" id="54126"/>
    <lineage>
        <taxon>Eukaryota</taxon>
        <taxon>Metazoa</taxon>
        <taxon>Ecdysozoa</taxon>
        <taxon>Nematoda</taxon>
        <taxon>Chromadorea</taxon>
        <taxon>Rhabditida</taxon>
        <taxon>Rhabditina</taxon>
        <taxon>Diplogasteromorpha</taxon>
        <taxon>Diplogasteroidea</taxon>
        <taxon>Neodiplogasteridae</taxon>
        <taxon>Pristionchus</taxon>
    </lineage>
</organism>
<feature type="region of interest" description="Disordered" evidence="7">
    <location>
        <begin position="864"/>
        <end position="909"/>
    </location>
</feature>